<feature type="transmembrane region" description="Helical" evidence="5">
    <location>
        <begin position="133"/>
        <end position="152"/>
    </location>
</feature>
<accession>A0A8H9IVN6</accession>
<reference evidence="8" key="1">
    <citation type="journal article" date="2014" name="Int. J. Syst. Evol. Microbiol.">
        <title>Complete genome sequence of Corynebacterium casei LMG S-19264T (=DSM 44701T), isolated from a smear-ripened cheese.</title>
        <authorList>
            <consortium name="US DOE Joint Genome Institute (JGI-PGF)"/>
            <person name="Walter F."/>
            <person name="Albersmeier A."/>
            <person name="Kalinowski J."/>
            <person name="Ruckert C."/>
        </authorList>
    </citation>
    <scope>NUCLEOTIDE SEQUENCE</scope>
    <source>
        <strain evidence="8">CGMCC 4.7679</strain>
    </source>
</reference>
<dbReference type="InterPro" id="IPR011527">
    <property type="entry name" value="ABC1_TM_dom"/>
</dbReference>
<sequence length="491" mass="50736">MTERGRSGTRTIPSLWTAVDRRRVVLASLLAAGHQGGEALVPVVIGIVIDRAVADHSVTGLLVWLLILAVVFAGLSTCYRFAARVAEGTAEWAAHRLRTAVAAKGVDGTGRLSGELVAVATGDAQRVGAVNSALPFGIAALAGLLVAAVSLLRMSVPLGLLVLLGTPPLLWLAHLIGRPLERRSQVEQDRAAHASAVAVDLVSGLRVLKGLGAEAAAVARYRRTSRASLRATLRAARAEAGHDGAILALTGAFIALVALVGGKLALDGHLTIGELVAAVGLAQFLLTPFQIFAWVNGQLAQGRASAARIADVLQDAPAKPTESTMDLPDRGLLGIVTTDPHDLLTALEQHPGVLLAPHDADLFTGTVADNVGGDVERAMAAAAVDVPADAVLAEGGKSLSGGQRQRVALARALAAEAPVLALHEPTTAVDPVTEARIAAGIAEHRRGRATILITTSPALLAVTDRVVFGNLAATHDELLRHNENYRAAVLS</sequence>
<keyword evidence="8" id="KW-0547">Nucleotide-binding</keyword>
<gene>
    <name evidence="8" type="ORF">GCM10017566_51740</name>
</gene>
<dbReference type="InterPro" id="IPR027417">
    <property type="entry name" value="P-loop_NTPase"/>
</dbReference>
<dbReference type="SUPFAM" id="SSF52540">
    <property type="entry name" value="P-loop containing nucleoside triphosphate hydrolases"/>
    <property type="match status" value="1"/>
</dbReference>
<keyword evidence="2 5" id="KW-0812">Transmembrane</keyword>
<evidence type="ECO:0000259" key="6">
    <source>
        <dbReference type="PROSITE" id="PS50893"/>
    </source>
</evidence>
<dbReference type="GO" id="GO:0005524">
    <property type="term" value="F:ATP binding"/>
    <property type="evidence" value="ECO:0007669"/>
    <property type="project" value="UniProtKB-KW"/>
</dbReference>
<feature type="transmembrane region" description="Helical" evidence="5">
    <location>
        <begin position="61"/>
        <end position="82"/>
    </location>
</feature>
<dbReference type="Proteomes" id="UP000658656">
    <property type="component" value="Unassembled WGS sequence"/>
</dbReference>
<dbReference type="GO" id="GO:0016887">
    <property type="term" value="F:ATP hydrolysis activity"/>
    <property type="evidence" value="ECO:0007669"/>
    <property type="project" value="InterPro"/>
</dbReference>
<name>A0A8H9IVN6_9PSEU</name>
<dbReference type="GO" id="GO:0005886">
    <property type="term" value="C:plasma membrane"/>
    <property type="evidence" value="ECO:0007669"/>
    <property type="project" value="UniProtKB-SubCell"/>
</dbReference>
<dbReference type="PANTHER" id="PTHR43394">
    <property type="entry name" value="ATP-DEPENDENT PERMEASE MDL1, MITOCHONDRIAL"/>
    <property type="match status" value="1"/>
</dbReference>
<protein>
    <submittedName>
        <fullName evidence="8">Multidrug ABC transporter ATP-binding protein</fullName>
    </submittedName>
</protein>
<dbReference type="Gene3D" id="3.40.50.300">
    <property type="entry name" value="P-loop containing nucleotide triphosphate hydrolases"/>
    <property type="match status" value="1"/>
</dbReference>
<evidence type="ECO:0000259" key="7">
    <source>
        <dbReference type="PROSITE" id="PS50929"/>
    </source>
</evidence>
<feature type="transmembrane region" description="Helical" evidence="5">
    <location>
        <begin position="272"/>
        <end position="295"/>
    </location>
</feature>
<dbReference type="PROSITE" id="PS50893">
    <property type="entry name" value="ABC_TRANSPORTER_2"/>
    <property type="match status" value="1"/>
</dbReference>
<dbReference type="AlphaFoldDB" id="A0A8H9IVN6"/>
<evidence type="ECO:0000313" key="8">
    <source>
        <dbReference type="EMBL" id="GHF71714.1"/>
    </source>
</evidence>
<feature type="transmembrane region" description="Helical" evidence="5">
    <location>
        <begin position="24"/>
        <end position="49"/>
    </location>
</feature>
<dbReference type="EMBL" id="BNAV01000009">
    <property type="protein sequence ID" value="GHF71714.1"/>
    <property type="molecule type" value="Genomic_DNA"/>
</dbReference>
<feature type="transmembrane region" description="Helical" evidence="5">
    <location>
        <begin position="244"/>
        <end position="266"/>
    </location>
</feature>
<evidence type="ECO:0000256" key="5">
    <source>
        <dbReference type="SAM" id="Phobius"/>
    </source>
</evidence>
<evidence type="ECO:0000256" key="4">
    <source>
        <dbReference type="ARBA" id="ARBA00023136"/>
    </source>
</evidence>
<feature type="domain" description="ABC transmembrane type-1" evidence="7">
    <location>
        <begin position="25"/>
        <end position="301"/>
    </location>
</feature>
<keyword evidence="9" id="KW-1185">Reference proteome</keyword>
<dbReference type="InterPro" id="IPR003439">
    <property type="entry name" value="ABC_transporter-like_ATP-bd"/>
</dbReference>
<evidence type="ECO:0000256" key="2">
    <source>
        <dbReference type="ARBA" id="ARBA00022692"/>
    </source>
</evidence>
<evidence type="ECO:0000313" key="9">
    <source>
        <dbReference type="Proteomes" id="UP000658656"/>
    </source>
</evidence>
<evidence type="ECO:0000256" key="1">
    <source>
        <dbReference type="ARBA" id="ARBA00004651"/>
    </source>
</evidence>
<comment type="subcellular location">
    <subcellularLocation>
        <location evidence="1">Cell membrane</location>
        <topology evidence="1">Multi-pass membrane protein</topology>
    </subcellularLocation>
</comment>
<organism evidence="8 9">
    <name type="scientific">Amycolatopsis bartoniae</name>
    <dbReference type="NCBI Taxonomy" id="941986"/>
    <lineage>
        <taxon>Bacteria</taxon>
        <taxon>Bacillati</taxon>
        <taxon>Actinomycetota</taxon>
        <taxon>Actinomycetes</taxon>
        <taxon>Pseudonocardiales</taxon>
        <taxon>Pseudonocardiaceae</taxon>
        <taxon>Amycolatopsis</taxon>
    </lineage>
</organism>
<comment type="caution">
    <text evidence="8">The sequence shown here is derived from an EMBL/GenBank/DDBJ whole genome shotgun (WGS) entry which is preliminary data.</text>
</comment>
<dbReference type="Pfam" id="PF00664">
    <property type="entry name" value="ABC_membrane"/>
    <property type="match status" value="1"/>
</dbReference>
<keyword evidence="8" id="KW-0067">ATP-binding</keyword>
<dbReference type="Pfam" id="PF00005">
    <property type="entry name" value="ABC_tran"/>
    <property type="match status" value="1"/>
</dbReference>
<feature type="domain" description="ABC transporter" evidence="6">
    <location>
        <begin position="264"/>
        <end position="491"/>
    </location>
</feature>
<dbReference type="Gene3D" id="1.20.1560.10">
    <property type="entry name" value="ABC transporter type 1, transmembrane domain"/>
    <property type="match status" value="1"/>
</dbReference>
<dbReference type="PROSITE" id="PS50929">
    <property type="entry name" value="ABC_TM1F"/>
    <property type="match status" value="1"/>
</dbReference>
<dbReference type="PANTHER" id="PTHR43394:SF1">
    <property type="entry name" value="ATP-BINDING CASSETTE SUB-FAMILY B MEMBER 10, MITOCHONDRIAL"/>
    <property type="match status" value="1"/>
</dbReference>
<dbReference type="PROSITE" id="PS00211">
    <property type="entry name" value="ABC_TRANSPORTER_1"/>
    <property type="match status" value="1"/>
</dbReference>
<evidence type="ECO:0000256" key="3">
    <source>
        <dbReference type="ARBA" id="ARBA00022989"/>
    </source>
</evidence>
<dbReference type="SUPFAM" id="SSF90123">
    <property type="entry name" value="ABC transporter transmembrane region"/>
    <property type="match status" value="1"/>
</dbReference>
<keyword evidence="3 5" id="KW-1133">Transmembrane helix</keyword>
<reference evidence="8" key="2">
    <citation type="submission" date="2020-09" db="EMBL/GenBank/DDBJ databases">
        <authorList>
            <person name="Sun Q."/>
            <person name="Zhou Y."/>
        </authorList>
    </citation>
    <scope>NUCLEOTIDE SEQUENCE</scope>
    <source>
        <strain evidence="8">CGMCC 4.7679</strain>
    </source>
</reference>
<keyword evidence="4 5" id="KW-0472">Membrane</keyword>
<proteinExistence type="predicted"/>
<dbReference type="InterPro" id="IPR039421">
    <property type="entry name" value="Type_1_exporter"/>
</dbReference>
<feature type="transmembrane region" description="Helical" evidence="5">
    <location>
        <begin position="158"/>
        <end position="176"/>
    </location>
</feature>
<dbReference type="GO" id="GO:0015421">
    <property type="term" value="F:ABC-type oligopeptide transporter activity"/>
    <property type="evidence" value="ECO:0007669"/>
    <property type="project" value="TreeGrafter"/>
</dbReference>
<dbReference type="InterPro" id="IPR017871">
    <property type="entry name" value="ABC_transporter-like_CS"/>
</dbReference>
<dbReference type="InterPro" id="IPR036640">
    <property type="entry name" value="ABC1_TM_sf"/>
</dbReference>